<evidence type="ECO:0000256" key="6">
    <source>
        <dbReference type="ARBA" id="ARBA00023136"/>
    </source>
</evidence>
<keyword evidence="7" id="KW-0131">Cell cycle</keyword>
<keyword evidence="3" id="KW-0132">Cell division</keyword>
<accession>A0A382FV38</accession>
<dbReference type="InterPro" id="IPR011922">
    <property type="entry name" value="Cell_div_FtsL"/>
</dbReference>
<keyword evidence="6" id="KW-0472">Membrane</keyword>
<dbReference type="GO" id="GO:0043093">
    <property type="term" value="P:FtsZ-dependent cytokinesis"/>
    <property type="evidence" value="ECO:0007669"/>
    <property type="project" value="TreeGrafter"/>
</dbReference>
<dbReference type="PANTHER" id="PTHR37479">
    <property type="entry name" value="CELL DIVISION PROTEIN FTSL"/>
    <property type="match status" value="1"/>
</dbReference>
<evidence type="ECO:0000256" key="2">
    <source>
        <dbReference type="ARBA" id="ARBA00022475"/>
    </source>
</evidence>
<dbReference type="EMBL" id="UINC01051843">
    <property type="protein sequence ID" value="SVB66472.1"/>
    <property type="molecule type" value="Genomic_DNA"/>
</dbReference>
<dbReference type="AlphaFoldDB" id="A0A382FV38"/>
<dbReference type="HAMAP" id="MF_00910">
    <property type="entry name" value="FtsL"/>
    <property type="match status" value="1"/>
</dbReference>
<evidence type="ECO:0000256" key="3">
    <source>
        <dbReference type="ARBA" id="ARBA00022618"/>
    </source>
</evidence>
<comment type="subcellular location">
    <subcellularLocation>
        <location evidence="1">Cell membrane</location>
        <topology evidence="1">Single-pass type II membrane protein</topology>
    </subcellularLocation>
</comment>
<keyword evidence="2" id="KW-1003">Cell membrane</keyword>
<evidence type="ECO:0000256" key="4">
    <source>
        <dbReference type="ARBA" id="ARBA00022692"/>
    </source>
</evidence>
<dbReference type="GO" id="GO:0005886">
    <property type="term" value="C:plasma membrane"/>
    <property type="evidence" value="ECO:0007669"/>
    <property type="project" value="UniProtKB-SubCell"/>
</dbReference>
<organism evidence="8">
    <name type="scientific">marine metagenome</name>
    <dbReference type="NCBI Taxonomy" id="408172"/>
    <lineage>
        <taxon>unclassified sequences</taxon>
        <taxon>metagenomes</taxon>
        <taxon>ecological metagenomes</taxon>
    </lineage>
</organism>
<name>A0A382FV38_9ZZZZ</name>
<dbReference type="NCBIfam" id="TIGR02209">
    <property type="entry name" value="ftsL_broad"/>
    <property type="match status" value="1"/>
</dbReference>
<evidence type="ECO:0000256" key="5">
    <source>
        <dbReference type="ARBA" id="ARBA00022989"/>
    </source>
</evidence>
<evidence type="ECO:0000256" key="1">
    <source>
        <dbReference type="ARBA" id="ARBA00004401"/>
    </source>
</evidence>
<sequence>MALVVFISAMAVVFVRSANRQSFLALQAATLERDRLSEEWGRLQLEHATWSLHDLVEHEARQKLQMIAPGPGDIVVLRLAPGS</sequence>
<reference evidence="8" key="1">
    <citation type="submission" date="2018-05" db="EMBL/GenBank/DDBJ databases">
        <authorList>
            <person name="Lanie J.A."/>
            <person name="Ng W.-L."/>
            <person name="Kazmierczak K.M."/>
            <person name="Andrzejewski T.M."/>
            <person name="Davidsen T.M."/>
            <person name="Wayne K.J."/>
            <person name="Tettelin H."/>
            <person name="Glass J.I."/>
            <person name="Rusch D."/>
            <person name="Podicherti R."/>
            <person name="Tsui H.-C.T."/>
            <person name="Winkler M.E."/>
        </authorList>
    </citation>
    <scope>NUCLEOTIDE SEQUENCE</scope>
</reference>
<dbReference type="PANTHER" id="PTHR37479:SF1">
    <property type="entry name" value="CELL DIVISION PROTEIN FTSL"/>
    <property type="match status" value="1"/>
</dbReference>
<proteinExistence type="inferred from homology"/>
<keyword evidence="5" id="KW-1133">Transmembrane helix</keyword>
<evidence type="ECO:0000256" key="7">
    <source>
        <dbReference type="ARBA" id="ARBA00023306"/>
    </source>
</evidence>
<dbReference type="Pfam" id="PF04999">
    <property type="entry name" value="FtsL"/>
    <property type="match status" value="1"/>
</dbReference>
<evidence type="ECO:0000313" key="8">
    <source>
        <dbReference type="EMBL" id="SVB66472.1"/>
    </source>
</evidence>
<protein>
    <recommendedName>
        <fullName evidence="9">Cell division protein FtsL</fullName>
    </recommendedName>
</protein>
<dbReference type="GO" id="GO:0032153">
    <property type="term" value="C:cell division site"/>
    <property type="evidence" value="ECO:0007669"/>
    <property type="project" value="TreeGrafter"/>
</dbReference>
<evidence type="ECO:0008006" key="9">
    <source>
        <dbReference type="Google" id="ProtNLM"/>
    </source>
</evidence>
<keyword evidence="4" id="KW-0812">Transmembrane</keyword>
<gene>
    <name evidence="8" type="ORF">METZ01_LOCUS219326</name>
</gene>